<keyword evidence="2" id="KW-1133">Transmembrane helix</keyword>
<proteinExistence type="predicted"/>
<evidence type="ECO:0000313" key="3">
    <source>
        <dbReference type="EnsemblPlants" id="OB04G13470.1"/>
    </source>
</evidence>
<reference evidence="3" key="2">
    <citation type="submission" date="2013-04" db="UniProtKB">
        <authorList>
            <consortium name="EnsemblPlants"/>
        </authorList>
    </citation>
    <scope>IDENTIFICATION</scope>
</reference>
<feature type="region of interest" description="Disordered" evidence="1">
    <location>
        <begin position="1"/>
        <end position="31"/>
    </location>
</feature>
<dbReference type="HOGENOM" id="CLU_1047230_0_0_1"/>
<dbReference type="EnsemblPlants" id="OB04G13470.1">
    <property type="protein sequence ID" value="OB04G13470.1"/>
    <property type="gene ID" value="OB04G13470"/>
</dbReference>
<feature type="region of interest" description="Disordered" evidence="1">
    <location>
        <begin position="191"/>
        <end position="221"/>
    </location>
</feature>
<protein>
    <submittedName>
        <fullName evidence="3">Uncharacterized protein</fullName>
    </submittedName>
</protein>
<feature type="transmembrane region" description="Helical" evidence="2">
    <location>
        <begin position="239"/>
        <end position="264"/>
    </location>
</feature>
<dbReference type="Gramene" id="OB04G13470.1">
    <property type="protein sequence ID" value="OB04G13470.1"/>
    <property type="gene ID" value="OB04G13470"/>
</dbReference>
<dbReference type="AlphaFoldDB" id="J3LW22"/>
<feature type="region of interest" description="Disordered" evidence="1">
    <location>
        <begin position="67"/>
        <end position="102"/>
    </location>
</feature>
<reference evidence="3" key="1">
    <citation type="journal article" date="2013" name="Nat. Commun.">
        <title>Whole-genome sequencing of Oryza brachyantha reveals mechanisms underlying Oryza genome evolution.</title>
        <authorList>
            <person name="Chen J."/>
            <person name="Huang Q."/>
            <person name="Gao D."/>
            <person name="Wang J."/>
            <person name="Lang Y."/>
            <person name="Liu T."/>
            <person name="Li B."/>
            <person name="Bai Z."/>
            <person name="Luis Goicoechea J."/>
            <person name="Liang C."/>
            <person name="Chen C."/>
            <person name="Zhang W."/>
            <person name="Sun S."/>
            <person name="Liao Y."/>
            <person name="Zhang X."/>
            <person name="Yang L."/>
            <person name="Song C."/>
            <person name="Wang M."/>
            <person name="Shi J."/>
            <person name="Liu G."/>
            <person name="Liu J."/>
            <person name="Zhou H."/>
            <person name="Zhou W."/>
            <person name="Yu Q."/>
            <person name="An N."/>
            <person name="Chen Y."/>
            <person name="Cai Q."/>
            <person name="Wang B."/>
            <person name="Liu B."/>
            <person name="Min J."/>
            <person name="Huang Y."/>
            <person name="Wu H."/>
            <person name="Li Z."/>
            <person name="Zhang Y."/>
            <person name="Yin Y."/>
            <person name="Song W."/>
            <person name="Jiang J."/>
            <person name="Jackson S.A."/>
            <person name="Wing R.A."/>
            <person name="Wang J."/>
            <person name="Chen M."/>
        </authorList>
    </citation>
    <scope>NUCLEOTIDE SEQUENCE [LARGE SCALE GENOMIC DNA]</scope>
    <source>
        <strain evidence="3">cv. IRGC 101232</strain>
    </source>
</reference>
<keyword evidence="2" id="KW-0472">Membrane</keyword>
<dbReference type="Proteomes" id="UP000006038">
    <property type="component" value="Chromosome 4"/>
</dbReference>
<organism evidence="3">
    <name type="scientific">Oryza brachyantha</name>
    <name type="common">malo sina</name>
    <dbReference type="NCBI Taxonomy" id="4533"/>
    <lineage>
        <taxon>Eukaryota</taxon>
        <taxon>Viridiplantae</taxon>
        <taxon>Streptophyta</taxon>
        <taxon>Embryophyta</taxon>
        <taxon>Tracheophyta</taxon>
        <taxon>Spermatophyta</taxon>
        <taxon>Magnoliopsida</taxon>
        <taxon>Liliopsida</taxon>
        <taxon>Poales</taxon>
        <taxon>Poaceae</taxon>
        <taxon>BOP clade</taxon>
        <taxon>Oryzoideae</taxon>
        <taxon>Oryzeae</taxon>
        <taxon>Oryzinae</taxon>
        <taxon>Oryza</taxon>
    </lineage>
</organism>
<name>J3LW22_ORYBR</name>
<evidence type="ECO:0000256" key="2">
    <source>
        <dbReference type="SAM" id="Phobius"/>
    </source>
</evidence>
<feature type="compositionally biased region" description="Basic and acidic residues" evidence="1">
    <location>
        <begin position="12"/>
        <end position="28"/>
    </location>
</feature>
<keyword evidence="2" id="KW-0812">Transmembrane</keyword>
<accession>J3LW22</accession>
<evidence type="ECO:0000313" key="4">
    <source>
        <dbReference type="Proteomes" id="UP000006038"/>
    </source>
</evidence>
<feature type="compositionally biased region" description="Basic and acidic residues" evidence="1">
    <location>
        <begin position="79"/>
        <end position="90"/>
    </location>
</feature>
<evidence type="ECO:0000256" key="1">
    <source>
        <dbReference type="SAM" id="MobiDB-lite"/>
    </source>
</evidence>
<feature type="compositionally biased region" description="Polar residues" evidence="1">
    <location>
        <begin position="206"/>
        <end position="219"/>
    </location>
</feature>
<sequence>MPQQSHHAPAASDKRTATLDESKIRVEDAENGSADIEAEYRLFLENVCIYDNEDFVVEDEGRVIRYGGEASTGGSSRDPPAEAEKKKTISSDESSNEATIRTSPRCSNLHCGVLLQKAKRVHKEKGMKIKKNDNIVIPLKMEDGRIKAKREKKDKKGVEKNANIVDTKMEDGRIQGVEKVQIMLALEKSRTGTNLTNPSDGHETTSQKSRTRTTVTNPSDGAKTERYMTSVRISCTYCYYQFLLLVSCMTNITFVMCALSMLVIGV</sequence>
<feature type="compositionally biased region" description="Polar residues" evidence="1">
    <location>
        <begin position="91"/>
        <end position="102"/>
    </location>
</feature>
<keyword evidence="4" id="KW-1185">Reference proteome</keyword>